<evidence type="ECO:0000313" key="3">
    <source>
        <dbReference type="Proteomes" id="UP000183407"/>
    </source>
</evidence>
<keyword evidence="1" id="KW-0472">Membrane</keyword>
<dbReference type="PANTHER" id="PTHR34853">
    <property type="match status" value="1"/>
</dbReference>
<organism evidence="2 3">
    <name type="scientific">Rhodococcus jostii</name>
    <dbReference type="NCBI Taxonomy" id="132919"/>
    <lineage>
        <taxon>Bacteria</taxon>
        <taxon>Bacillati</taxon>
        <taxon>Actinomycetota</taxon>
        <taxon>Actinomycetes</taxon>
        <taxon>Mycobacteriales</taxon>
        <taxon>Nocardiaceae</taxon>
        <taxon>Rhodococcus</taxon>
    </lineage>
</organism>
<dbReference type="Gene3D" id="3.40.50.1820">
    <property type="entry name" value="alpha/beta hydrolase"/>
    <property type="match status" value="1"/>
</dbReference>
<dbReference type="PANTHER" id="PTHR34853:SF1">
    <property type="entry name" value="LIPASE 5"/>
    <property type="match status" value="1"/>
</dbReference>
<dbReference type="InterPro" id="IPR005152">
    <property type="entry name" value="Lipase_secreted"/>
</dbReference>
<evidence type="ECO:0000256" key="1">
    <source>
        <dbReference type="SAM" id="Phobius"/>
    </source>
</evidence>
<dbReference type="Proteomes" id="UP000183407">
    <property type="component" value="Unassembled WGS sequence"/>
</dbReference>
<dbReference type="Gene3D" id="1.10.260.130">
    <property type="match status" value="1"/>
</dbReference>
<keyword evidence="1" id="KW-0812">Transmembrane</keyword>
<name>A0A1H5FXC7_RHOJO</name>
<dbReference type="SUPFAM" id="SSF53474">
    <property type="entry name" value="alpha/beta-Hydrolases"/>
    <property type="match status" value="1"/>
</dbReference>
<dbReference type="Pfam" id="PF03583">
    <property type="entry name" value="LIP"/>
    <property type="match status" value="1"/>
</dbReference>
<feature type="transmembrane region" description="Helical" evidence="1">
    <location>
        <begin position="30"/>
        <end position="52"/>
    </location>
</feature>
<reference evidence="3" key="1">
    <citation type="submission" date="2016-10" db="EMBL/GenBank/DDBJ databases">
        <authorList>
            <person name="Varghese N."/>
        </authorList>
    </citation>
    <scope>NUCLEOTIDE SEQUENCE [LARGE SCALE GENOMIC DNA]</scope>
    <source>
        <strain evidence="3">DSM 44719</strain>
    </source>
</reference>
<protein>
    <submittedName>
        <fullName evidence="2">Secretory lipase</fullName>
    </submittedName>
</protein>
<sequence length="406" mass="42444">MCAPVHFATHVRGRLYVEAVKTHSVRMRRAAVSIAIASLTVGGTCLAAQAAFADDADRSPGSVVEVESLPTDLWIPGTADAQRITYWSIGSDGNPALSSGAVYVPPGEAPDGGWPVVAWAHGTSGLADDCAPSLVGPALPERDYPYLGRWLEQGYAVVSTDYVGLGTPGVMPYLDGKVEAHSVVDSVKAARSVDESLSNKWVVVGQSQGGGAAITTARYATEYGGDSLDYRGAVGTGVPANIELTLLPLGPGVPPTSIPAGLTSYLFYILAGLRSAHPEIDLDSYLTPLGAQYVNAAEQLCVNELHDAAEGVVVGDLFSRPLNQIPNFHGLLVDYMGVPTSGYDRPLFIGQGLTDIDVPAPSAFSLVAALTANGEPVTFTTYPTDHSGTLIDSQADTIPFVRGLFD</sequence>
<keyword evidence="1" id="KW-1133">Transmembrane helix</keyword>
<gene>
    <name evidence="2" type="ORF">SAMN04490220_6575</name>
</gene>
<evidence type="ECO:0000313" key="2">
    <source>
        <dbReference type="EMBL" id="SEE08116.1"/>
    </source>
</evidence>
<proteinExistence type="predicted"/>
<dbReference type="InterPro" id="IPR029058">
    <property type="entry name" value="AB_hydrolase_fold"/>
</dbReference>
<dbReference type="GO" id="GO:0016042">
    <property type="term" value="P:lipid catabolic process"/>
    <property type="evidence" value="ECO:0007669"/>
    <property type="project" value="InterPro"/>
</dbReference>
<dbReference type="PIRSF" id="PIRSF029171">
    <property type="entry name" value="Esterase_LipA"/>
    <property type="match status" value="1"/>
</dbReference>
<dbReference type="EMBL" id="FNTL01000004">
    <property type="protein sequence ID" value="SEE08116.1"/>
    <property type="molecule type" value="Genomic_DNA"/>
</dbReference>
<dbReference type="GO" id="GO:0004806">
    <property type="term" value="F:triacylglycerol lipase activity"/>
    <property type="evidence" value="ECO:0007669"/>
    <property type="project" value="InterPro"/>
</dbReference>
<accession>A0A1H5FXC7</accession>
<dbReference type="AlphaFoldDB" id="A0A1H5FXC7"/>